<feature type="domain" description="DUF3627" evidence="1">
    <location>
        <begin position="38"/>
        <end position="115"/>
    </location>
</feature>
<evidence type="ECO:0000259" key="1">
    <source>
        <dbReference type="Pfam" id="PF12299"/>
    </source>
</evidence>
<dbReference type="Pfam" id="PF12299">
    <property type="entry name" value="DUF3627"/>
    <property type="match status" value="1"/>
</dbReference>
<dbReference type="InterPro" id="IPR022549">
    <property type="entry name" value="DUF3627"/>
</dbReference>
<protein>
    <submittedName>
        <fullName evidence="2">Plectrovirus spv1-c74 orf 4 protein</fullName>
    </submittedName>
</protein>
<reference evidence="2" key="1">
    <citation type="journal article" date="2010" name="Appl. Environ. Microbiol.">
        <title>Partial chromosome sequence of Spiroplasma citri reveals extensive viral invasion and important gene decay.</title>
        <authorList>
            <person name="Carle P."/>
            <person name="Saillard C."/>
            <person name="Carrere N."/>
            <person name="Carrere S."/>
            <person name="Duret S."/>
            <person name="Eveillard S."/>
            <person name="Gaurivaud P."/>
            <person name="Gourgues G."/>
            <person name="Gouzy J."/>
            <person name="Salar P."/>
            <person name="Verdin E."/>
            <person name="Breton M."/>
            <person name="Blanchard A."/>
            <person name="Laigret F."/>
            <person name="Bove J.M."/>
            <person name="Renaudin J."/>
            <person name="Foissac X."/>
        </authorList>
    </citation>
    <scope>NUCLEOTIDE SEQUENCE</scope>
    <source>
        <strain evidence="2">GII3-3X</strain>
    </source>
</reference>
<proteinExistence type="predicted"/>
<evidence type="ECO:0000313" key="2">
    <source>
        <dbReference type="EMBL" id="CAK99345.1"/>
    </source>
</evidence>
<dbReference type="AlphaFoldDB" id="Q14MD4"/>
<dbReference type="EMBL" id="AM285311">
    <property type="protein sequence ID" value="CAK99345.1"/>
    <property type="molecule type" value="Genomic_DNA"/>
</dbReference>
<gene>
    <name evidence="2" type="primary">orf4</name>
    <name evidence="2" type="ORF">SPICI10_066</name>
</gene>
<organism evidence="2">
    <name type="scientific">Spiroplasma citri</name>
    <dbReference type="NCBI Taxonomy" id="2133"/>
    <lineage>
        <taxon>Bacteria</taxon>
        <taxon>Bacillati</taxon>
        <taxon>Mycoplasmatota</taxon>
        <taxon>Mollicutes</taxon>
        <taxon>Entomoplasmatales</taxon>
        <taxon>Spiroplasmataceae</taxon>
        <taxon>Spiroplasma</taxon>
    </lineage>
</organism>
<name>Q14MD4_SPICI</name>
<sequence length="151" mass="18105">MYQKPSYKKNINVENHFIRREFIVFRTDKASFINLPNHNRHIGFWLSNKFIYPSEKNCNQVAIGLIYDNYYSIVKYDENLKRNIWKSLTGTELINLYNQYKQNYSTNMKKAFMKKALFSSEPKKVKTNKNNFTNLSVEKKEQLIKDLKSLN</sequence>
<accession>Q14MD4</accession>